<evidence type="ECO:0000256" key="3">
    <source>
        <dbReference type="ARBA" id="ARBA00022475"/>
    </source>
</evidence>
<comment type="subcellular location">
    <subcellularLocation>
        <location evidence="1">Cell inner membrane</location>
        <topology evidence="1">Multi-pass membrane protein</topology>
    </subcellularLocation>
    <subcellularLocation>
        <location evidence="9">Cell membrane</location>
        <topology evidence="9">Multi-pass membrane protein</topology>
    </subcellularLocation>
</comment>
<dbReference type="InterPro" id="IPR010627">
    <property type="entry name" value="Prepilin_pept_A24_N"/>
</dbReference>
<keyword evidence="4" id="KW-0997">Cell inner membrane</keyword>
<feature type="transmembrane region" description="Helical" evidence="10">
    <location>
        <begin position="186"/>
        <end position="207"/>
    </location>
</feature>
<sequence>MAELFAEHPVFCYAAVGLFGLIVGSFLNVVILRLPRMMQAEWRASAAEILGQPAAVSSPSRVSLSRPRSTCGHCSTPIKAHHNIPVLSFLLLRGRCSNCSHPISLQYPAIELCSAVLAMFVVAAFGMVPFTGFALIFTWTLLAAAMIDWHTQFLPDALSLPLLWLGLLISLGHGAGFALVDPATAIIGAAAGYLILWLVFQVFLLVTGKEGMGYGDFKLLAVIGAWLGWQALPMVLLMASLAGAIVGGTLMATGVLARGKPMPFGPWLAIAGWLALVAGDTISGAYLSVAGLR</sequence>
<dbReference type="EC" id="3.4.23.43" evidence="9"/>
<feature type="transmembrane region" description="Helical" evidence="10">
    <location>
        <begin position="13"/>
        <end position="34"/>
    </location>
</feature>
<gene>
    <name evidence="13" type="ORF">SADO_03450</name>
</gene>
<evidence type="ECO:0000256" key="2">
    <source>
        <dbReference type="ARBA" id="ARBA00005801"/>
    </source>
</evidence>
<keyword evidence="9" id="KW-0378">Hydrolase</keyword>
<protein>
    <recommendedName>
        <fullName evidence="9">Prepilin leader peptidase/N-methyltransferase</fullName>
        <ecNumber evidence="9">2.1.1.-</ecNumber>
        <ecNumber evidence="9">3.4.23.43</ecNumber>
    </recommendedName>
</protein>
<comment type="function">
    <text evidence="9">Plays an essential role in type IV pili and type II pseudopili formation by proteolytically removing the leader sequence from substrate proteins and subsequently monomethylating the alpha-amino group of the newly exposed N-terminal phenylalanine.</text>
</comment>
<keyword evidence="3" id="KW-1003">Cell membrane</keyword>
<dbReference type="PRINTS" id="PR00864">
    <property type="entry name" value="PREPILNPTASE"/>
</dbReference>
<evidence type="ECO:0000256" key="1">
    <source>
        <dbReference type="ARBA" id="ARBA00004429"/>
    </source>
</evidence>
<feature type="transmembrane region" description="Helical" evidence="10">
    <location>
        <begin position="267"/>
        <end position="289"/>
    </location>
</feature>
<evidence type="ECO:0000256" key="6">
    <source>
        <dbReference type="ARBA" id="ARBA00022989"/>
    </source>
</evidence>
<dbReference type="PANTHER" id="PTHR30487">
    <property type="entry name" value="TYPE 4 PREPILIN-LIKE PROTEINS LEADER PEPTIDE-PROCESSING ENZYME"/>
    <property type="match status" value="1"/>
</dbReference>
<keyword evidence="5 9" id="KW-0812">Transmembrane</keyword>
<evidence type="ECO:0000256" key="8">
    <source>
        <dbReference type="RuleBase" id="RU003793"/>
    </source>
</evidence>
<keyword evidence="9" id="KW-0808">Transferase</keyword>
<dbReference type="EC" id="2.1.1.-" evidence="9"/>
<keyword evidence="6 10" id="KW-1133">Transmembrane helix</keyword>
<comment type="similarity">
    <text evidence="2 8">Belongs to the peptidase A24 family.</text>
</comment>
<keyword evidence="7 10" id="KW-0472">Membrane</keyword>
<keyword evidence="9" id="KW-0489">Methyltransferase</keyword>
<evidence type="ECO:0000259" key="12">
    <source>
        <dbReference type="Pfam" id="PF06750"/>
    </source>
</evidence>
<evidence type="ECO:0000256" key="4">
    <source>
        <dbReference type="ARBA" id="ARBA00022519"/>
    </source>
</evidence>
<accession>A0ABV2AXA3</accession>
<proteinExistence type="inferred from homology"/>
<dbReference type="Pfam" id="PF01478">
    <property type="entry name" value="Peptidase_A24"/>
    <property type="match status" value="1"/>
</dbReference>
<evidence type="ECO:0000256" key="5">
    <source>
        <dbReference type="ARBA" id="ARBA00022692"/>
    </source>
</evidence>
<dbReference type="Gene3D" id="1.20.120.1220">
    <property type="match status" value="1"/>
</dbReference>
<evidence type="ECO:0000256" key="7">
    <source>
        <dbReference type="ARBA" id="ARBA00023136"/>
    </source>
</evidence>
<comment type="catalytic activity">
    <reaction evidence="9">
        <text>Typically cleaves a -Gly-|-Phe- bond to release an N-terminal, basic peptide of 5-8 residues from type IV prepilin, and then N-methylates the new N-terminal amino group, the methyl donor being S-adenosyl-L-methionine.</text>
        <dbReference type="EC" id="3.4.23.43"/>
    </reaction>
</comment>
<dbReference type="InterPro" id="IPR000045">
    <property type="entry name" value="Prepilin_IV_endopep_pep"/>
</dbReference>
<evidence type="ECO:0000259" key="11">
    <source>
        <dbReference type="Pfam" id="PF01478"/>
    </source>
</evidence>
<feature type="domain" description="Prepilin type IV endopeptidase peptidase" evidence="11">
    <location>
        <begin position="135"/>
        <end position="247"/>
    </location>
</feature>
<keyword evidence="9" id="KW-0645">Protease</keyword>
<evidence type="ECO:0000313" key="13">
    <source>
        <dbReference type="EMBL" id="MES1928279.1"/>
    </source>
</evidence>
<dbReference type="Pfam" id="PF06750">
    <property type="entry name" value="A24_N_bact"/>
    <property type="match status" value="1"/>
</dbReference>
<evidence type="ECO:0000256" key="9">
    <source>
        <dbReference type="RuleBase" id="RU003794"/>
    </source>
</evidence>
<feature type="transmembrane region" description="Helical" evidence="10">
    <location>
        <begin position="219"/>
        <end position="247"/>
    </location>
</feature>
<dbReference type="RefSeq" id="WP_353109248.1">
    <property type="nucleotide sequence ID" value="NZ_APND01000001.1"/>
</dbReference>
<organism evidence="13 14">
    <name type="scientific">Salinisphaera dokdonensis CL-ES53</name>
    <dbReference type="NCBI Taxonomy" id="1304272"/>
    <lineage>
        <taxon>Bacteria</taxon>
        <taxon>Pseudomonadati</taxon>
        <taxon>Pseudomonadota</taxon>
        <taxon>Gammaproteobacteria</taxon>
        <taxon>Salinisphaerales</taxon>
        <taxon>Salinisphaeraceae</taxon>
        <taxon>Salinisphaera</taxon>
    </lineage>
</organism>
<dbReference type="InterPro" id="IPR014032">
    <property type="entry name" value="Peptidase_A24A_bac"/>
</dbReference>
<name>A0ABV2AXA3_9GAMM</name>
<dbReference type="Proteomes" id="UP001460888">
    <property type="component" value="Unassembled WGS sequence"/>
</dbReference>
<feature type="transmembrane region" description="Helical" evidence="10">
    <location>
        <begin position="162"/>
        <end position="180"/>
    </location>
</feature>
<keyword evidence="9" id="KW-0511">Multifunctional enzyme</keyword>
<dbReference type="PANTHER" id="PTHR30487:SF0">
    <property type="entry name" value="PREPILIN LEADER PEPTIDASE_N-METHYLTRANSFERASE-RELATED"/>
    <property type="match status" value="1"/>
</dbReference>
<dbReference type="EMBL" id="APND01000001">
    <property type="protein sequence ID" value="MES1928279.1"/>
    <property type="molecule type" value="Genomic_DNA"/>
</dbReference>
<keyword evidence="14" id="KW-1185">Reference proteome</keyword>
<evidence type="ECO:0000313" key="14">
    <source>
        <dbReference type="Proteomes" id="UP001460888"/>
    </source>
</evidence>
<dbReference type="InterPro" id="IPR050882">
    <property type="entry name" value="Prepilin_peptidase/N-MTase"/>
</dbReference>
<comment type="caution">
    <text evidence="13">The sequence shown here is derived from an EMBL/GenBank/DDBJ whole genome shotgun (WGS) entry which is preliminary data.</text>
</comment>
<evidence type="ECO:0000256" key="10">
    <source>
        <dbReference type="SAM" id="Phobius"/>
    </source>
</evidence>
<feature type="domain" description="Prepilin peptidase A24 N-terminal" evidence="12">
    <location>
        <begin position="18"/>
        <end position="124"/>
    </location>
</feature>
<reference evidence="13 14" key="1">
    <citation type="submission" date="2013-03" db="EMBL/GenBank/DDBJ databases">
        <title>Salinisphaera dokdonensis CL-ES53 Genome Sequencing.</title>
        <authorList>
            <person name="Li C."/>
            <person name="Lai Q."/>
            <person name="Shao Z."/>
        </authorList>
    </citation>
    <scope>NUCLEOTIDE SEQUENCE [LARGE SCALE GENOMIC DNA]</scope>
    <source>
        <strain evidence="13 14">CL-ES53</strain>
    </source>
</reference>